<reference evidence="2" key="1">
    <citation type="submission" date="2019-02" db="EMBL/GenBank/DDBJ databases">
        <authorList>
            <person name="Gruber-Vodicka R. H."/>
            <person name="Seah K. B. B."/>
        </authorList>
    </citation>
    <scope>NUCLEOTIDE SEQUENCE</scope>
    <source>
        <strain evidence="3">BECK_BY2</strain>
        <strain evidence="2">BECK_BY3</strain>
    </source>
</reference>
<gene>
    <name evidence="3" type="ORF">BECKTUN1418E_GA0071001_10417</name>
    <name evidence="2" type="ORF">BECKTUN1418F_GA0071002_10417</name>
</gene>
<proteinExistence type="predicted"/>
<evidence type="ECO:0000256" key="1">
    <source>
        <dbReference type="SAM" id="Phobius"/>
    </source>
</evidence>
<dbReference type="AlphaFoldDB" id="A0A450ZKJ9"/>
<keyword evidence="1" id="KW-0472">Membrane</keyword>
<protein>
    <submittedName>
        <fullName evidence="2">Uncharacterized membrane protein</fullName>
    </submittedName>
</protein>
<keyword evidence="1" id="KW-1133">Transmembrane helix</keyword>
<organism evidence="2">
    <name type="scientific">Candidatus Kentrum sp. TUN</name>
    <dbReference type="NCBI Taxonomy" id="2126343"/>
    <lineage>
        <taxon>Bacteria</taxon>
        <taxon>Pseudomonadati</taxon>
        <taxon>Pseudomonadota</taxon>
        <taxon>Gammaproteobacteria</taxon>
        <taxon>Candidatus Kentrum</taxon>
    </lineage>
</organism>
<keyword evidence="1" id="KW-0812">Transmembrane</keyword>
<evidence type="ECO:0000313" key="3">
    <source>
        <dbReference type="EMBL" id="VFK56382.1"/>
    </source>
</evidence>
<sequence length="116" mass="13858">MNQELFHTLDKKTKSAKRVTTLVYLLQAVSFLFGITFLIAIIINYIKKEEVQGTWLESHFHWQIRTFWFSILWNLIGVATVFTIGYPIFIVTFIWIIYRIVKGWMRLADGKEMYVF</sequence>
<feature type="transmembrane region" description="Helical" evidence="1">
    <location>
        <begin position="66"/>
        <end position="98"/>
    </location>
</feature>
<dbReference type="EMBL" id="CAADFY010000041">
    <property type="protein sequence ID" value="VFK54329.1"/>
    <property type="molecule type" value="Genomic_DNA"/>
</dbReference>
<name>A0A450ZKJ9_9GAMM</name>
<feature type="transmembrane region" description="Helical" evidence="1">
    <location>
        <begin position="21"/>
        <end position="46"/>
    </location>
</feature>
<accession>A0A450ZKJ9</accession>
<dbReference type="EMBL" id="CAADFV010000041">
    <property type="protein sequence ID" value="VFK56382.1"/>
    <property type="molecule type" value="Genomic_DNA"/>
</dbReference>
<evidence type="ECO:0000313" key="2">
    <source>
        <dbReference type="EMBL" id="VFK54329.1"/>
    </source>
</evidence>